<feature type="non-terminal residue" evidence="2">
    <location>
        <position position="95"/>
    </location>
</feature>
<organism evidence="2">
    <name type="scientific">Tetraselmis sp. GSL018</name>
    <dbReference type="NCBI Taxonomy" id="582737"/>
    <lineage>
        <taxon>Eukaryota</taxon>
        <taxon>Viridiplantae</taxon>
        <taxon>Chlorophyta</taxon>
        <taxon>core chlorophytes</taxon>
        <taxon>Chlorodendrophyceae</taxon>
        <taxon>Chlorodendrales</taxon>
        <taxon>Chlorodendraceae</taxon>
        <taxon>Tetraselmis</taxon>
    </lineage>
</organism>
<gene>
    <name evidence="2" type="ORF">TSPGSL018_6471</name>
</gene>
<evidence type="ECO:0000313" key="2">
    <source>
        <dbReference type="EMBL" id="JAC82094.1"/>
    </source>
</evidence>
<feature type="non-terminal residue" evidence="2">
    <location>
        <position position="1"/>
    </location>
</feature>
<feature type="region of interest" description="Disordered" evidence="1">
    <location>
        <begin position="1"/>
        <end position="52"/>
    </location>
</feature>
<accession>A0A061SGB3</accession>
<protein>
    <submittedName>
        <fullName evidence="2">Uncharacterized protein</fullName>
    </submittedName>
</protein>
<evidence type="ECO:0000256" key="1">
    <source>
        <dbReference type="SAM" id="MobiDB-lite"/>
    </source>
</evidence>
<dbReference type="AlphaFoldDB" id="A0A061SGB3"/>
<sequence length="95" mass="10778">RAPPSCAPMSARQRRAKRPSGLKPQPPPRKHGYDGGDRCLPQHKRRGKHQWDALRRKGRAFACRRVGRGGEGKVGRGKEKIRPPAALWGLPWWEN</sequence>
<dbReference type="EMBL" id="GBEZ01003009">
    <property type="protein sequence ID" value="JAC82094.1"/>
    <property type="molecule type" value="Transcribed_RNA"/>
</dbReference>
<proteinExistence type="predicted"/>
<name>A0A061SGB3_9CHLO</name>
<reference evidence="2" key="1">
    <citation type="submission" date="2014-05" db="EMBL/GenBank/DDBJ databases">
        <title>The transcriptome of the halophilic microalga Tetraselmis sp. GSL018 isolated from the Great Salt Lake, Utah.</title>
        <authorList>
            <person name="Jinkerson R.E."/>
            <person name="D'Adamo S."/>
            <person name="Posewitz M.C."/>
        </authorList>
    </citation>
    <scope>NUCLEOTIDE SEQUENCE</scope>
    <source>
        <strain evidence="2">GSL018</strain>
    </source>
</reference>